<dbReference type="PANTHER" id="PTHR34075">
    <property type="entry name" value="BLR3430 PROTEIN"/>
    <property type="match status" value="1"/>
</dbReference>
<dbReference type="InterPro" id="IPR052513">
    <property type="entry name" value="Thioester_dehydratase-like"/>
</dbReference>
<evidence type="ECO:0000313" key="4">
    <source>
        <dbReference type="Proteomes" id="UP000193006"/>
    </source>
</evidence>
<feature type="domain" description="ChsH2 C-terminal OB-fold" evidence="1">
    <location>
        <begin position="54"/>
        <end position="119"/>
    </location>
</feature>
<dbReference type="InterPro" id="IPR012340">
    <property type="entry name" value="NA-bd_OB-fold"/>
</dbReference>
<dbReference type="EMBL" id="CP020814">
    <property type="protein sequence ID" value="ARK29961.1"/>
    <property type="molecule type" value="Genomic_DNA"/>
</dbReference>
<evidence type="ECO:0000313" key="3">
    <source>
        <dbReference type="EMBL" id="ARK29961.1"/>
    </source>
</evidence>
<dbReference type="InterPro" id="IPR022002">
    <property type="entry name" value="ChsH2_Znr"/>
</dbReference>
<keyword evidence="4" id="KW-1185">Reference proteome</keyword>
<dbReference type="Pfam" id="PF12172">
    <property type="entry name" value="zf-ChsH2"/>
    <property type="match status" value="1"/>
</dbReference>
<dbReference type="Proteomes" id="UP000193006">
    <property type="component" value="Chromosome"/>
</dbReference>
<evidence type="ECO:0000259" key="2">
    <source>
        <dbReference type="Pfam" id="PF12172"/>
    </source>
</evidence>
<dbReference type="KEGG" id="bkw:BkAM31D_08840"/>
<dbReference type="STRING" id="199441.BkAM31D_08840"/>
<dbReference type="InterPro" id="IPR002878">
    <property type="entry name" value="ChsH2_C"/>
</dbReference>
<evidence type="ECO:0008006" key="5">
    <source>
        <dbReference type="Google" id="ProtNLM"/>
    </source>
</evidence>
<dbReference type="RefSeq" id="WP_066152122.1">
    <property type="nucleotide sequence ID" value="NZ_CP020814.1"/>
</dbReference>
<accession>A0A1X9MEK1</accession>
<gene>
    <name evidence="3" type="ORF">BkAM31D_08840</name>
</gene>
<dbReference type="Pfam" id="PF01796">
    <property type="entry name" value="OB_ChsH2_C"/>
    <property type="match status" value="1"/>
</dbReference>
<dbReference type="Gene3D" id="6.10.30.10">
    <property type="match status" value="1"/>
</dbReference>
<feature type="domain" description="ChsH2 rubredoxin-like zinc ribbon" evidence="2">
    <location>
        <begin position="17"/>
        <end position="50"/>
    </location>
</feature>
<sequence length="133" mass="15354">MQGKITPKPTVETAPYWEACRNHELLIQQCSTCHHFQFYPRLMCTKCTNRKMQWKRATGHGTVKSFTIVHRAISKVYQMEAPYVVALIQLEEGPTMMSNIIKCNLQAVEIGMKVKVEFETWSESMTVPQFTPV</sequence>
<dbReference type="AlphaFoldDB" id="A0A1X9MEK1"/>
<evidence type="ECO:0000259" key="1">
    <source>
        <dbReference type="Pfam" id="PF01796"/>
    </source>
</evidence>
<protein>
    <recommendedName>
        <fullName evidence="5">DUF35 domain-containing protein</fullName>
    </recommendedName>
</protein>
<organism evidence="3 4">
    <name type="scientific">Halalkalibacter krulwichiae</name>
    <dbReference type="NCBI Taxonomy" id="199441"/>
    <lineage>
        <taxon>Bacteria</taxon>
        <taxon>Bacillati</taxon>
        <taxon>Bacillota</taxon>
        <taxon>Bacilli</taxon>
        <taxon>Bacillales</taxon>
        <taxon>Bacillaceae</taxon>
        <taxon>Halalkalibacter</taxon>
    </lineage>
</organism>
<dbReference type="SUPFAM" id="SSF50249">
    <property type="entry name" value="Nucleic acid-binding proteins"/>
    <property type="match status" value="1"/>
</dbReference>
<reference evidence="3 4" key="1">
    <citation type="submission" date="2017-04" db="EMBL/GenBank/DDBJ databases">
        <title>Bacillus krulwichiae AM31D Genome sequencing and assembly.</title>
        <authorList>
            <person name="Krulwich T.A."/>
            <person name="Anastor L."/>
            <person name="Ehrlich R."/>
            <person name="Ehrlich G.D."/>
            <person name="Janto B."/>
        </authorList>
    </citation>
    <scope>NUCLEOTIDE SEQUENCE [LARGE SCALE GENOMIC DNA]</scope>
    <source>
        <strain evidence="3 4">AM31D</strain>
    </source>
</reference>
<name>A0A1X9MEK1_9BACI</name>
<proteinExistence type="predicted"/>
<dbReference type="PANTHER" id="PTHR34075:SF5">
    <property type="entry name" value="BLR3430 PROTEIN"/>
    <property type="match status" value="1"/>
</dbReference>